<reference evidence="3" key="1">
    <citation type="submission" date="2019-03" db="EMBL/GenBank/DDBJ databases">
        <title>Afifella sp. nov., isolated from activated sludge.</title>
        <authorList>
            <person name="Li Q."/>
            <person name="Liu Y."/>
        </authorList>
    </citation>
    <scope>NUCLEOTIDE SEQUENCE</scope>
    <source>
        <strain evidence="3">L72</strain>
    </source>
</reference>
<dbReference type="PANTHER" id="PTHR35848">
    <property type="entry name" value="OXALATE-BINDING PROTEIN"/>
    <property type="match status" value="1"/>
</dbReference>
<evidence type="ECO:0000313" key="4">
    <source>
        <dbReference type="Proteomes" id="UP000773614"/>
    </source>
</evidence>
<gene>
    <name evidence="3" type="ORF">E4O86_06115</name>
</gene>
<dbReference type="InterPro" id="IPR051610">
    <property type="entry name" value="GPI/OXD"/>
</dbReference>
<comment type="caution">
    <text evidence="3">The sequence shown here is derived from an EMBL/GenBank/DDBJ whole genome shotgun (WGS) entry which is preliminary data.</text>
</comment>
<proteinExistence type="predicted"/>
<dbReference type="InterPro" id="IPR011051">
    <property type="entry name" value="RmlC_Cupin_sf"/>
</dbReference>
<evidence type="ECO:0000313" key="3">
    <source>
        <dbReference type="EMBL" id="MYZ47286.1"/>
    </source>
</evidence>
<name>A0A964WSV6_9HYPH</name>
<protein>
    <submittedName>
        <fullName evidence="3">Cupin domain-containing protein</fullName>
    </submittedName>
</protein>
<dbReference type="AlphaFoldDB" id="A0A964WSV6"/>
<dbReference type="Gene3D" id="2.60.120.10">
    <property type="entry name" value="Jelly Rolls"/>
    <property type="match status" value="1"/>
</dbReference>
<dbReference type="Pfam" id="PF07883">
    <property type="entry name" value="Cupin_2"/>
    <property type="match status" value="1"/>
</dbReference>
<dbReference type="RefSeq" id="WP_161139636.1">
    <property type="nucleotide sequence ID" value="NZ_SPKJ01000012.1"/>
</dbReference>
<keyword evidence="4" id="KW-1185">Reference proteome</keyword>
<accession>A0A964WSV6</accession>
<evidence type="ECO:0000256" key="1">
    <source>
        <dbReference type="ARBA" id="ARBA00022723"/>
    </source>
</evidence>
<dbReference type="EMBL" id="SPKJ01000012">
    <property type="protein sequence ID" value="MYZ47286.1"/>
    <property type="molecule type" value="Genomic_DNA"/>
</dbReference>
<keyword evidence="1" id="KW-0479">Metal-binding</keyword>
<dbReference type="InterPro" id="IPR014710">
    <property type="entry name" value="RmlC-like_jellyroll"/>
</dbReference>
<dbReference type="Proteomes" id="UP000773614">
    <property type="component" value="Unassembled WGS sequence"/>
</dbReference>
<sequence>MQAVILRPNTIKPHDRGGGARTYALVTSEIGSRSLLNGITEFAPRASIPLHKHNCEESVIVLDGEAIVEIDGVLTPMRANDTTWVPADIPHRFINASSEHPMRIFWTYASIQATRTLMATGEVRPVDSERS</sequence>
<dbReference type="GO" id="GO:0046872">
    <property type="term" value="F:metal ion binding"/>
    <property type="evidence" value="ECO:0007669"/>
    <property type="project" value="UniProtKB-KW"/>
</dbReference>
<evidence type="ECO:0000259" key="2">
    <source>
        <dbReference type="Pfam" id="PF07883"/>
    </source>
</evidence>
<dbReference type="SUPFAM" id="SSF51182">
    <property type="entry name" value="RmlC-like cupins"/>
    <property type="match status" value="1"/>
</dbReference>
<dbReference type="OrthoDB" id="8447070at2"/>
<organism evidence="3 4">
    <name type="scientific">Propylenella binzhouense</name>
    <dbReference type="NCBI Taxonomy" id="2555902"/>
    <lineage>
        <taxon>Bacteria</taxon>
        <taxon>Pseudomonadati</taxon>
        <taxon>Pseudomonadota</taxon>
        <taxon>Alphaproteobacteria</taxon>
        <taxon>Hyphomicrobiales</taxon>
        <taxon>Propylenellaceae</taxon>
        <taxon>Propylenella</taxon>
    </lineage>
</organism>
<dbReference type="InterPro" id="IPR013096">
    <property type="entry name" value="Cupin_2"/>
</dbReference>
<dbReference type="PANTHER" id="PTHR35848:SF6">
    <property type="entry name" value="CUPIN TYPE-2 DOMAIN-CONTAINING PROTEIN"/>
    <property type="match status" value="1"/>
</dbReference>
<feature type="domain" description="Cupin type-2" evidence="2">
    <location>
        <begin position="39"/>
        <end position="108"/>
    </location>
</feature>